<dbReference type="Proteomes" id="UP001465668">
    <property type="component" value="Unassembled WGS sequence"/>
</dbReference>
<accession>A0ABR2XJG4</accession>
<organism evidence="1 2">
    <name type="scientific">Seiridium cardinale</name>
    <dbReference type="NCBI Taxonomy" id="138064"/>
    <lineage>
        <taxon>Eukaryota</taxon>
        <taxon>Fungi</taxon>
        <taxon>Dikarya</taxon>
        <taxon>Ascomycota</taxon>
        <taxon>Pezizomycotina</taxon>
        <taxon>Sordariomycetes</taxon>
        <taxon>Xylariomycetidae</taxon>
        <taxon>Amphisphaeriales</taxon>
        <taxon>Sporocadaceae</taxon>
        <taxon>Seiridium</taxon>
    </lineage>
</organism>
<comment type="caution">
    <text evidence="1">The sequence shown here is derived from an EMBL/GenBank/DDBJ whole genome shotgun (WGS) entry which is preliminary data.</text>
</comment>
<dbReference type="GO" id="GO:0016787">
    <property type="term" value="F:hydrolase activity"/>
    <property type="evidence" value="ECO:0007669"/>
    <property type="project" value="UniProtKB-KW"/>
</dbReference>
<evidence type="ECO:0000313" key="1">
    <source>
        <dbReference type="EMBL" id="KAK9773829.1"/>
    </source>
</evidence>
<reference evidence="1 2" key="1">
    <citation type="submission" date="2024-02" db="EMBL/GenBank/DDBJ databases">
        <title>First draft genome assembly of two strains of Seiridium cardinale.</title>
        <authorList>
            <person name="Emiliani G."/>
            <person name="Scali E."/>
        </authorList>
    </citation>
    <scope>NUCLEOTIDE SEQUENCE [LARGE SCALE GENOMIC DNA]</scope>
    <source>
        <strain evidence="1 2">BM-138-000479</strain>
    </source>
</reference>
<sequence length="201" mass="22052">MDSPTTQSRSAASSQYGVRTEVWINWSRGRVLGATLTVSNSNGALAIDFTAFFISLVASRFWRIVCLVSTGITQQIDHGIPYIISANSRETATLNYTRYHYGNRAPTGVPPIEIDYTLEVEDLASQYIEGYRPSSSQLTLSSLVSATFNGTNDLSASDWNASMDLSRTDGDTIITFLSGNGVLALESISDPWYQQNRTCPK</sequence>
<dbReference type="EMBL" id="JARVKM010000047">
    <property type="protein sequence ID" value="KAK9773829.1"/>
    <property type="molecule type" value="Genomic_DNA"/>
</dbReference>
<protein>
    <submittedName>
        <fullName evidence="1">Carboxylic ester hydrolase</fullName>
    </submittedName>
</protein>
<keyword evidence="2" id="KW-1185">Reference proteome</keyword>
<gene>
    <name evidence="1" type="ORF">SCAR479_09470</name>
</gene>
<proteinExistence type="predicted"/>
<name>A0ABR2XJG4_9PEZI</name>
<keyword evidence="1" id="KW-0378">Hydrolase</keyword>
<evidence type="ECO:0000313" key="2">
    <source>
        <dbReference type="Proteomes" id="UP001465668"/>
    </source>
</evidence>